<organism evidence="1 2">
    <name type="scientific">Feifania hominis</name>
    <dbReference type="NCBI Taxonomy" id="2763660"/>
    <lineage>
        <taxon>Bacteria</taxon>
        <taxon>Bacillati</taxon>
        <taxon>Bacillota</taxon>
        <taxon>Clostridia</taxon>
        <taxon>Eubacteriales</taxon>
        <taxon>Feifaniaceae</taxon>
        <taxon>Feifania</taxon>
    </lineage>
</organism>
<comment type="caution">
    <text evidence="1">The sequence shown here is derived from an EMBL/GenBank/DDBJ whole genome shotgun (WGS) entry which is preliminary data.</text>
</comment>
<protein>
    <submittedName>
        <fullName evidence="1">Uncharacterized protein</fullName>
    </submittedName>
</protein>
<name>A0A926DE52_9FIRM</name>
<evidence type="ECO:0000313" key="1">
    <source>
        <dbReference type="EMBL" id="MBC8536948.1"/>
    </source>
</evidence>
<gene>
    <name evidence="1" type="ORF">H8695_09640</name>
</gene>
<accession>A0A926DE52</accession>
<dbReference type="RefSeq" id="WP_249301027.1">
    <property type="nucleotide sequence ID" value="NZ_JACRSP010000004.1"/>
</dbReference>
<dbReference type="Proteomes" id="UP000620366">
    <property type="component" value="Unassembled WGS sequence"/>
</dbReference>
<keyword evidence="2" id="KW-1185">Reference proteome</keyword>
<reference evidence="1" key="1">
    <citation type="submission" date="2020-08" db="EMBL/GenBank/DDBJ databases">
        <title>Genome public.</title>
        <authorList>
            <person name="Liu C."/>
            <person name="Sun Q."/>
        </authorList>
    </citation>
    <scope>NUCLEOTIDE SEQUENCE</scope>
    <source>
        <strain evidence="1">BX7</strain>
    </source>
</reference>
<proteinExistence type="predicted"/>
<sequence length="91" mass="10017">MYCLRCGGEMQSLGVEKLQLGQAGLLTGVWANINAGALEAEILICEQCGKLEFYAVDAPPGEIAQVECPRCHRLHDLDDPKCPFCKHRLTE</sequence>
<dbReference type="EMBL" id="JACRSP010000004">
    <property type="protein sequence ID" value="MBC8536948.1"/>
    <property type="molecule type" value="Genomic_DNA"/>
</dbReference>
<evidence type="ECO:0000313" key="2">
    <source>
        <dbReference type="Proteomes" id="UP000620366"/>
    </source>
</evidence>
<dbReference type="AlphaFoldDB" id="A0A926DE52"/>